<feature type="domain" description="HAT C-terminal dimerisation" evidence="1">
    <location>
        <begin position="284"/>
        <end position="336"/>
    </location>
</feature>
<accession>A0A9P0DAK1</accession>
<proteinExistence type="predicted"/>
<evidence type="ECO:0000259" key="1">
    <source>
        <dbReference type="Pfam" id="PF05699"/>
    </source>
</evidence>
<dbReference type="PANTHER" id="PTHR37162">
    <property type="entry name" value="HAT FAMILY DIMERISATION DOMAINCONTAINING PROTEIN-RELATED"/>
    <property type="match status" value="1"/>
</dbReference>
<reference evidence="2" key="1">
    <citation type="submission" date="2022-01" db="EMBL/GenBank/DDBJ databases">
        <authorList>
            <person name="King R."/>
        </authorList>
    </citation>
    <scope>NUCLEOTIDE SEQUENCE</scope>
</reference>
<dbReference type="Proteomes" id="UP001153636">
    <property type="component" value="Chromosome 8"/>
</dbReference>
<protein>
    <recommendedName>
        <fullName evidence="1">HAT C-terminal dimerisation domain-containing protein</fullName>
    </recommendedName>
</protein>
<dbReference type="OrthoDB" id="6756381at2759"/>
<dbReference type="EMBL" id="OV651820">
    <property type="protein sequence ID" value="CAH1114746.1"/>
    <property type="molecule type" value="Genomic_DNA"/>
</dbReference>
<evidence type="ECO:0000313" key="2">
    <source>
        <dbReference type="EMBL" id="CAH1114746.1"/>
    </source>
</evidence>
<dbReference type="InterPro" id="IPR008906">
    <property type="entry name" value="HATC_C_dom"/>
</dbReference>
<dbReference type="GO" id="GO:0046983">
    <property type="term" value="F:protein dimerization activity"/>
    <property type="evidence" value="ECO:0007669"/>
    <property type="project" value="InterPro"/>
</dbReference>
<dbReference type="SUPFAM" id="SSF53098">
    <property type="entry name" value="Ribonuclease H-like"/>
    <property type="match status" value="1"/>
</dbReference>
<keyword evidence="3" id="KW-1185">Reference proteome</keyword>
<name>A0A9P0DAK1_9CUCU</name>
<sequence length="365" mass="42948">MTRDIYNFFKNSAKRQRELEECQHFCEVEPHKILKTSQTRWLSLLSVVKRILEQWSALELYFTRSSLEDRMLSSENILYALRNPLNKIYFYFLNWILLKIVQSNEYFQSDKVIITEVYPKMCSTYKDLLLCHMDPKYINQTELFLVDPEREEQFITLPNIYLGVGVLEHISKLNAEEKKDFLMRCRNFLKTCCTEILKRFNFNDPILKSICILNKKKKIKPQSIIELANAISRVSKNFSLQQLNNEWRALFIIKTHPEIDSMVNTQIDQFCAELRTVKNLLGENQFENIANFALDLLCYPHSNAECERTFSKCNLIKTDLRNKLGCDTVDALLLSSQATKKACITFKPTRKMLSCMTSDTLYKKL</sequence>
<dbReference type="AlphaFoldDB" id="A0A9P0DAK1"/>
<dbReference type="PANTHER" id="PTHR37162:SF1">
    <property type="entry name" value="BED-TYPE DOMAIN-CONTAINING PROTEIN"/>
    <property type="match status" value="1"/>
</dbReference>
<evidence type="ECO:0000313" key="3">
    <source>
        <dbReference type="Proteomes" id="UP001153636"/>
    </source>
</evidence>
<organism evidence="2 3">
    <name type="scientific">Psylliodes chrysocephalus</name>
    <dbReference type="NCBI Taxonomy" id="3402493"/>
    <lineage>
        <taxon>Eukaryota</taxon>
        <taxon>Metazoa</taxon>
        <taxon>Ecdysozoa</taxon>
        <taxon>Arthropoda</taxon>
        <taxon>Hexapoda</taxon>
        <taxon>Insecta</taxon>
        <taxon>Pterygota</taxon>
        <taxon>Neoptera</taxon>
        <taxon>Endopterygota</taxon>
        <taxon>Coleoptera</taxon>
        <taxon>Polyphaga</taxon>
        <taxon>Cucujiformia</taxon>
        <taxon>Chrysomeloidea</taxon>
        <taxon>Chrysomelidae</taxon>
        <taxon>Galerucinae</taxon>
        <taxon>Alticini</taxon>
        <taxon>Psylliodes</taxon>
    </lineage>
</organism>
<dbReference type="InterPro" id="IPR012337">
    <property type="entry name" value="RNaseH-like_sf"/>
</dbReference>
<gene>
    <name evidence="2" type="ORF">PSYICH_LOCUS14602</name>
</gene>
<dbReference type="Pfam" id="PF05699">
    <property type="entry name" value="Dimer_Tnp_hAT"/>
    <property type="match status" value="1"/>
</dbReference>